<dbReference type="GeneID" id="96633398"/>
<name>A0ABZ1VZN1_9ACTN</name>
<protein>
    <submittedName>
        <fullName evidence="2">Uncharacterized protein</fullName>
    </submittedName>
</protein>
<keyword evidence="3" id="KW-1185">Reference proteome</keyword>
<dbReference type="RefSeq" id="WP_167538106.1">
    <property type="nucleotide sequence ID" value="NZ_BAAATH010000032.1"/>
</dbReference>
<feature type="region of interest" description="Disordered" evidence="1">
    <location>
        <begin position="19"/>
        <end position="38"/>
    </location>
</feature>
<accession>A0ABZ1VZN1</accession>
<evidence type="ECO:0000313" key="3">
    <source>
        <dbReference type="Proteomes" id="UP001432292"/>
    </source>
</evidence>
<evidence type="ECO:0000256" key="1">
    <source>
        <dbReference type="SAM" id="MobiDB-lite"/>
    </source>
</evidence>
<evidence type="ECO:0000313" key="2">
    <source>
        <dbReference type="EMBL" id="WUS28259.1"/>
    </source>
</evidence>
<dbReference type="Proteomes" id="UP001432292">
    <property type="component" value="Chromosome"/>
</dbReference>
<gene>
    <name evidence="2" type="ORF">OG727_36910</name>
</gene>
<reference evidence="2" key="1">
    <citation type="submission" date="2022-10" db="EMBL/GenBank/DDBJ databases">
        <title>The complete genomes of actinobacterial strains from the NBC collection.</title>
        <authorList>
            <person name="Joergensen T.S."/>
            <person name="Alvarez Arevalo M."/>
            <person name="Sterndorff E.B."/>
            <person name="Faurdal D."/>
            <person name="Vuksanovic O."/>
            <person name="Mourched A.-S."/>
            <person name="Charusanti P."/>
            <person name="Shaw S."/>
            <person name="Blin K."/>
            <person name="Weber T."/>
        </authorList>
    </citation>
    <scope>NUCLEOTIDE SEQUENCE</scope>
    <source>
        <strain evidence="2">NBC_01256</strain>
    </source>
</reference>
<proteinExistence type="predicted"/>
<dbReference type="EMBL" id="CP108473">
    <property type="protein sequence ID" value="WUS28259.1"/>
    <property type="molecule type" value="Genomic_DNA"/>
</dbReference>
<organism evidence="2 3">
    <name type="scientific">Streptomyces caniferus</name>
    <dbReference type="NCBI Taxonomy" id="285557"/>
    <lineage>
        <taxon>Bacteria</taxon>
        <taxon>Bacillati</taxon>
        <taxon>Actinomycetota</taxon>
        <taxon>Actinomycetes</taxon>
        <taxon>Kitasatosporales</taxon>
        <taxon>Streptomycetaceae</taxon>
        <taxon>Streptomyces</taxon>
    </lineage>
</organism>
<sequence length="74" mass="8033">MEHAPAAMCAVLGPRTQHTRRLDRVQSQIDASRRGQEGVRPQRLLFAAAVIPGQRCATCPSRVEAAAQEPAERG</sequence>